<dbReference type="PROSITE" id="PS50879">
    <property type="entry name" value="RNASE_H_1"/>
    <property type="match status" value="1"/>
</dbReference>
<sequence length="502" mass="56847">MPGIDPNFICHKLSIIPGSKPVAQRKRKVSAEKAAAIEEKVAELLRAGFIREIDYTDWLANTVLVKKPNGKWRMCVDYTDLNKVCPKDQYPLPVIDKLVDSSAGYKLLSFMDAYSGYNKIPMFPADQDKTAFITDKATYCYNVMPFGLKNAGATYQRMMNKVFQGMIGRNMEVYIDDIIAKSRQGIEANPDKCKAILEMRSPANLKEVQQLTGRVAALSRFLSQAARKALPWYQLLRKNKEFLWDEHYEQAFVQLKEYLSSPPVLHSPLPGENLILYMSVAEAAVSSVLVREDSGIEAPVYFVSRALQGPELRYQKLEKLAYCLVTSARRLRQYFQAHRILVRTAQPLRQVLHKPDLAGRMVSWSVELSEFDITYEPRKAMKSQALADFITEFTDIPSDISQNLWSVYVDGSSNKKGAGAGVIIENPEGLCMEYSLKFEFQTSNNQEEYEAVLAGLKMVHEFGAERVSVFSDSQLVVSQIKGQYSAKEPILQKYLEEPSNCK</sequence>
<keyword evidence="3" id="KW-1185">Reference proteome</keyword>
<evidence type="ECO:0000259" key="1">
    <source>
        <dbReference type="PROSITE" id="PS50879"/>
    </source>
</evidence>
<dbReference type="InterPro" id="IPR041577">
    <property type="entry name" value="RT_RNaseH_2"/>
</dbReference>
<proteinExistence type="predicted"/>
<dbReference type="InterPro" id="IPR036397">
    <property type="entry name" value="RNaseH_sf"/>
</dbReference>
<dbReference type="Gene3D" id="3.30.70.270">
    <property type="match status" value="1"/>
</dbReference>
<dbReference type="EMBL" id="JAYWIO010000002">
    <property type="protein sequence ID" value="KAK7281396.1"/>
    <property type="molecule type" value="Genomic_DNA"/>
</dbReference>
<protein>
    <recommendedName>
        <fullName evidence="1">RNase H type-1 domain-containing protein</fullName>
    </recommendedName>
</protein>
<dbReference type="PANTHER" id="PTHR48475">
    <property type="entry name" value="RIBONUCLEASE H"/>
    <property type="match status" value="1"/>
</dbReference>
<dbReference type="PANTHER" id="PTHR48475:SF1">
    <property type="entry name" value="RNASE H TYPE-1 DOMAIN-CONTAINING PROTEIN"/>
    <property type="match status" value="1"/>
</dbReference>
<dbReference type="Pfam" id="PF00078">
    <property type="entry name" value="RVT_1"/>
    <property type="match status" value="1"/>
</dbReference>
<gene>
    <name evidence="2" type="ORF">RIF29_09353</name>
</gene>
<evidence type="ECO:0000313" key="3">
    <source>
        <dbReference type="Proteomes" id="UP001372338"/>
    </source>
</evidence>
<dbReference type="GO" id="GO:0003676">
    <property type="term" value="F:nucleic acid binding"/>
    <property type="evidence" value="ECO:0007669"/>
    <property type="project" value="InterPro"/>
</dbReference>
<dbReference type="Proteomes" id="UP001372338">
    <property type="component" value="Unassembled WGS sequence"/>
</dbReference>
<dbReference type="InterPro" id="IPR000477">
    <property type="entry name" value="RT_dom"/>
</dbReference>
<organism evidence="2 3">
    <name type="scientific">Crotalaria pallida</name>
    <name type="common">Smooth rattlebox</name>
    <name type="synonym">Crotalaria striata</name>
    <dbReference type="NCBI Taxonomy" id="3830"/>
    <lineage>
        <taxon>Eukaryota</taxon>
        <taxon>Viridiplantae</taxon>
        <taxon>Streptophyta</taxon>
        <taxon>Embryophyta</taxon>
        <taxon>Tracheophyta</taxon>
        <taxon>Spermatophyta</taxon>
        <taxon>Magnoliopsida</taxon>
        <taxon>eudicotyledons</taxon>
        <taxon>Gunneridae</taxon>
        <taxon>Pentapetalae</taxon>
        <taxon>rosids</taxon>
        <taxon>fabids</taxon>
        <taxon>Fabales</taxon>
        <taxon>Fabaceae</taxon>
        <taxon>Papilionoideae</taxon>
        <taxon>50 kb inversion clade</taxon>
        <taxon>genistoids sensu lato</taxon>
        <taxon>core genistoids</taxon>
        <taxon>Crotalarieae</taxon>
        <taxon>Crotalaria</taxon>
    </lineage>
</organism>
<dbReference type="CDD" id="cd01647">
    <property type="entry name" value="RT_LTR"/>
    <property type="match status" value="1"/>
</dbReference>
<comment type="caution">
    <text evidence="2">The sequence shown here is derived from an EMBL/GenBank/DDBJ whole genome shotgun (WGS) entry which is preliminary data.</text>
</comment>
<dbReference type="Gene3D" id="3.10.10.10">
    <property type="entry name" value="HIV Type 1 Reverse Transcriptase, subunit A, domain 1"/>
    <property type="match status" value="1"/>
</dbReference>
<dbReference type="Gene3D" id="3.30.420.10">
    <property type="entry name" value="Ribonuclease H-like superfamily/Ribonuclease H"/>
    <property type="match status" value="1"/>
</dbReference>
<dbReference type="SUPFAM" id="SSF53098">
    <property type="entry name" value="Ribonuclease H-like"/>
    <property type="match status" value="1"/>
</dbReference>
<dbReference type="InterPro" id="IPR043502">
    <property type="entry name" value="DNA/RNA_pol_sf"/>
</dbReference>
<dbReference type="InterPro" id="IPR002156">
    <property type="entry name" value="RNaseH_domain"/>
</dbReference>
<accession>A0AAN9ILM4</accession>
<dbReference type="SUPFAM" id="SSF56672">
    <property type="entry name" value="DNA/RNA polymerases"/>
    <property type="match status" value="1"/>
</dbReference>
<dbReference type="InterPro" id="IPR012337">
    <property type="entry name" value="RNaseH-like_sf"/>
</dbReference>
<dbReference type="GO" id="GO:0004523">
    <property type="term" value="F:RNA-DNA hybrid ribonuclease activity"/>
    <property type="evidence" value="ECO:0007669"/>
    <property type="project" value="InterPro"/>
</dbReference>
<evidence type="ECO:0000313" key="2">
    <source>
        <dbReference type="EMBL" id="KAK7281396.1"/>
    </source>
</evidence>
<dbReference type="Pfam" id="PF17919">
    <property type="entry name" value="RT_RNaseH_2"/>
    <property type="match status" value="1"/>
</dbReference>
<dbReference type="Pfam" id="PF13456">
    <property type="entry name" value="RVT_3"/>
    <property type="match status" value="1"/>
</dbReference>
<feature type="domain" description="RNase H type-1" evidence="1">
    <location>
        <begin position="401"/>
        <end position="502"/>
    </location>
</feature>
<dbReference type="CDD" id="cd09279">
    <property type="entry name" value="RNase_HI_like"/>
    <property type="match status" value="1"/>
</dbReference>
<dbReference type="AlphaFoldDB" id="A0AAN9ILM4"/>
<name>A0AAN9ILM4_CROPI</name>
<dbReference type="InterPro" id="IPR043128">
    <property type="entry name" value="Rev_trsase/Diguanyl_cyclase"/>
</dbReference>
<reference evidence="2 3" key="1">
    <citation type="submission" date="2024-01" db="EMBL/GenBank/DDBJ databases">
        <title>The genomes of 5 underutilized Papilionoideae crops provide insights into root nodulation and disease resistanc.</title>
        <authorList>
            <person name="Yuan L."/>
        </authorList>
    </citation>
    <scope>NUCLEOTIDE SEQUENCE [LARGE SCALE GENOMIC DNA]</scope>
    <source>
        <strain evidence="2">ZHUSHIDOU_FW_LH</strain>
        <tissue evidence="2">Leaf</tissue>
    </source>
</reference>